<dbReference type="EMBL" id="HACA01005154">
    <property type="protein sequence ID" value="CDW22515.1"/>
    <property type="molecule type" value="Transcribed_RNA"/>
</dbReference>
<sequence length="27" mass="3219">MNFTISLQYIMYINTMIDEVVDTSNYV</sequence>
<organism evidence="1">
    <name type="scientific">Lepeophtheirus salmonis</name>
    <name type="common">Salmon louse</name>
    <name type="synonym">Caligus salmonis</name>
    <dbReference type="NCBI Taxonomy" id="72036"/>
    <lineage>
        <taxon>Eukaryota</taxon>
        <taxon>Metazoa</taxon>
        <taxon>Ecdysozoa</taxon>
        <taxon>Arthropoda</taxon>
        <taxon>Crustacea</taxon>
        <taxon>Multicrustacea</taxon>
        <taxon>Hexanauplia</taxon>
        <taxon>Copepoda</taxon>
        <taxon>Siphonostomatoida</taxon>
        <taxon>Caligidae</taxon>
        <taxon>Lepeophtheirus</taxon>
    </lineage>
</organism>
<name>A0A0K2T9P3_LEPSM</name>
<proteinExistence type="predicted"/>
<reference evidence="1" key="1">
    <citation type="submission" date="2014-05" db="EMBL/GenBank/DDBJ databases">
        <authorList>
            <person name="Chronopoulou M."/>
        </authorList>
    </citation>
    <scope>NUCLEOTIDE SEQUENCE</scope>
    <source>
        <tissue evidence="1">Whole organism</tissue>
    </source>
</reference>
<protein>
    <submittedName>
        <fullName evidence="1">Uncharacterized protein</fullName>
    </submittedName>
</protein>
<dbReference type="AlphaFoldDB" id="A0A0K2T9P3"/>
<accession>A0A0K2T9P3</accession>
<evidence type="ECO:0000313" key="1">
    <source>
        <dbReference type="EMBL" id="CDW22515.1"/>
    </source>
</evidence>